<feature type="transmembrane region" description="Helical" evidence="1">
    <location>
        <begin position="307"/>
        <end position="326"/>
    </location>
</feature>
<dbReference type="Proteomes" id="UP000199230">
    <property type="component" value="Unassembled WGS sequence"/>
</dbReference>
<feature type="transmembrane region" description="Helical" evidence="1">
    <location>
        <begin position="224"/>
        <end position="250"/>
    </location>
</feature>
<feature type="transmembrane region" description="Helical" evidence="1">
    <location>
        <begin position="88"/>
        <end position="110"/>
    </location>
</feature>
<dbReference type="InterPro" id="IPR038728">
    <property type="entry name" value="YkvI-like"/>
</dbReference>
<feature type="transmembrane region" description="Helical" evidence="1">
    <location>
        <begin position="270"/>
        <end position="295"/>
    </location>
</feature>
<name>A0A1H3LKP2_9FIRM</name>
<feature type="transmembrane region" description="Helical" evidence="1">
    <location>
        <begin position="122"/>
        <end position="140"/>
    </location>
</feature>
<evidence type="ECO:0000313" key="3">
    <source>
        <dbReference type="Proteomes" id="UP000199230"/>
    </source>
</evidence>
<dbReference type="OrthoDB" id="4424890at2"/>
<reference evidence="2 3" key="1">
    <citation type="submission" date="2016-10" db="EMBL/GenBank/DDBJ databases">
        <authorList>
            <person name="de Groot N.N."/>
        </authorList>
    </citation>
    <scope>NUCLEOTIDE SEQUENCE [LARGE SCALE GENOMIC DNA]</scope>
    <source>
        <strain evidence="2 3">APO</strain>
    </source>
</reference>
<keyword evidence="1" id="KW-0472">Membrane</keyword>
<proteinExistence type="predicted"/>
<feature type="transmembrane region" description="Helical" evidence="1">
    <location>
        <begin position="188"/>
        <end position="212"/>
    </location>
</feature>
<dbReference type="RefSeq" id="WP_093312051.1">
    <property type="nucleotide sequence ID" value="NZ_FNPV01000003.1"/>
</dbReference>
<evidence type="ECO:0000256" key="1">
    <source>
        <dbReference type="SAM" id="Phobius"/>
    </source>
</evidence>
<keyword evidence="3" id="KW-1185">Reference proteome</keyword>
<feature type="transmembrane region" description="Helical" evidence="1">
    <location>
        <begin position="332"/>
        <end position="351"/>
    </location>
</feature>
<gene>
    <name evidence="2" type="ORF">SAMN05192546_103264</name>
</gene>
<accession>A0A1H3LKP2</accession>
<feature type="transmembrane region" description="Helical" evidence="1">
    <location>
        <begin position="45"/>
        <end position="63"/>
    </location>
</feature>
<keyword evidence="1" id="KW-1133">Transmembrane helix</keyword>
<dbReference type="EMBL" id="FNPV01000003">
    <property type="protein sequence ID" value="SDY64971.1"/>
    <property type="molecule type" value="Genomic_DNA"/>
</dbReference>
<dbReference type="PANTHER" id="PTHR37814:SF1">
    <property type="entry name" value="MEMBRANE PROTEIN"/>
    <property type="match status" value="1"/>
</dbReference>
<dbReference type="STRING" id="159292.SAMN05192546_103264"/>
<keyword evidence="1" id="KW-0812">Transmembrane</keyword>
<feature type="transmembrane region" description="Helical" evidence="1">
    <location>
        <begin position="147"/>
        <end position="168"/>
    </location>
</feature>
<protein>
    <submittedName>
        <fullName evidence="2">Uncharacterized membrane protein YkvI</fullName>
    </submittedName>
</protein>
<dbReference type="PANTHER" id="PTHR37814">
    <property type="entry name" value="CONSERVED MEMBRANE PROTEIN"/>
    <property type="match status" value="1"/>
</dbReference>
<dbReference type="AlphaFoldDB" id="A0A1H3LKP2"/>
<sequence>MPEKIHWKQVFVSGGAIVGSMVGAGFASGQEVMQFFTHLGFIHSIYAGLLSMILLSWIFMTILEDGRIHQFPNANAIFSHYCGRKIGFFFEWFVPILMLMVFSMMISAAGATFHEHYGLHPSFGRVMVALSTLATVLLGIKGLVRIVGSIAPAFICLTILMSLSSIIANPEGIKSSGQTLMSIDVPNAYDHWFISGFMYASFLMVGFMPFTTEIGKQANNKKETVLGGLFGGIFFLTGAMILSTGLLVVIEQVYYRQIPSLAMASASLPLLASIFAFLMVAGIYTASVSMLWTSVNRIERNEQCVRYRKVAVFMTIFAFIGGQLPFATMVSLIYPTIGYLGLILISGMIYTKIKEVLP</sequence>
<organism evidence="2 3">
    <name type="scientific">Tindallia californiensis</name>
    <dbReference type="NCBI Taxonomy" id="159292"/>
    <lineage>
        <taxon>Bacteria</taxon>
        <taxon>Bacillati</taxon>
        <taxon>Bacillota</taxon>
        <taxon>Clostridia</taxon>
        <taxon>Peptostreptococcales</taxon>
        <taxon>Tindalliaceae</taxon>
        <taxon>Tindallia</taxon>
    </lineage>
</organism>
<evidence type="ECO:0000313" key="2">
    <source>
        <dbReference type="EMBL" id="SDY64971.1"/>
    </source>
</evidence>